<accession>A0A059F0A0</accession>
<name>A0A059F0A0_9MICR</name>
<dbReference type="Proteomes" id="UP000030655">
    <property type="component" value="Unassembled WGS sequence"/>
</dbReference>
<dbReference type="AlphaFoldDB" id="A0A059F0A0"/>
<reference evidence="1 2" key="2">
    <citation type="submission" date="2014-03" db="EMBL/GenBank/DDBJ databases">
        <title>The Genome Sequence of Anncaliia algerae insect isolate PRA339.</title>
        <authorList>
            <consortium name="The Broad Institute Genome Sequencing Platform"/>
            <consortium name="The Broad Institute Genome Sequencing Center for Infectious Disease"/>
            <person name="Cuomo C."/>
            <person name="Becnel J."/>
            <person name="Sanscrainte N."/>
            <person name="Walker B."/>
            <person name="Young S.K."/>
            <person name="Zeng Q."/>
            <person name="Gargeya S."/>
            <person name="Fitzgerald M."/>
            <person name="Haas B."/>
            <person name="Abouelleil A."/>
            <person name="Alvarado L."/>
            <person name="Arachchi H.M."/>
            <person name="Berlin A.M."/>
            <person name="Chapman S.B."/>
            <person name="Dewar J."/>
            <person name="Goldberg J."/>
            <person name="Griggs A."/>
            <person name="Gujja S."/>
            <person name="Hansen M."/>
            <person name="Howarth C."/>
            <person name="Imamovic A."/>
            <person name="Larimer J."/>
            <person name="McCowan C."/>
            <person name="Murphy C."/>
            <person name="Neiman D."/>
            <person name="Pearson M."/>
            <person name="Priest M."/>
            <person name="Roberts A."/>
            <person name="Saif S."/>
            <person name="Shea T."/>
            <person name="Sisk P."/>
            <person name="Sykes S."/>
            <person name="Wortman J."/>
            <person name="Nusbaum C."/>
            <person name="Birren B."/>
        </authorList>
    </citation>
    <scope>NUCLEOTIDE SEQUENCE [LARGE SCALE GENOMIC DNA]</scope>
    <source>
        <strain evidence="1 2">PRA339</strain>
    </source>
</reference>
<evidence type="ECO:0000313" key="2">
    <source>
        <dbReference type="Proteomes" id="UP000030655"/>
    </source>
</evidence>
<dbReference type="VEuPathDB" id="MicrosporidiaDB:H312_02184"/>
<gene>
    <name evidence="1" type="ORF">H312_02184</name>
</gene>
<sequence>MFACIVLLKASTYLYFNESDIKKCLSVKDLTKLHENFILSHKRLSSSDIFSGDWSDLTSNHSDYNKESYGSSVSIYNSVINSKGNELKYEKPLNRRRTLHGNFFRLEEDKKIKEILPNKDINVNDGRKDDLERNLLYSTQRLEISDCHKRLDNIDRLIKEFILEHFSDRIYQIQNKVTDVDSLSRNSCKIGEENAMTNKSQNISIKQGIRNGEERVYENTKHLRKSSIKKTRNNKNICGLELISESPADEMKINDTSDKKLQKISLKNSHDQHNERYNLNEKICKREESKSSGRRILSFLKRKIILRN</sequence>
<dbReference type="OrthoDB" id="2196951at2759"/>
<feature type="non-terminal residue" evidence="1">
    <location>
        <position position="308"/>
    </location>
</feature>
<organism evidence="1 2">
    <name type="scientific">Anncaliia algerae PRA339</name>
    <dbReference type="NCBI Taxonomy" id="1288291"/>
    <lineage>
        <taxon>Eukaryota</taxon>
        <taxon>Fungi</taxon>
        <taxon>Fungi incertae sedis</taxon>
        <taxon>Microsporidia</taxon>
        <taxon>Tubulinosematoidea</taxon>
        <taxon>Tubulinosematidae</taxon>
        <taxon>Anncaliia</taxon>
    </lineage>
</organism>
<proteinExistence type="predicted"/>
<protein>
    <submittedName>
        <fullName evidence="1">Uncharacterized protein</fullName>
    </submittedName>
</protein>
<evidence type="ECO:0000313" key="1">
    <source>
        <dbReference type="EMBL" id="KCZ80416.1"/>
    </source>
</evidence>
<dbReference type="EMBL" id="KK365182">
    <property type="protein sequence ID" value="KCZ80416.1"/>
    <property type="molecule type" value="Genomic_DNA"/>
</dbReference>
<keyword evidence="2" id="KW-1185">Reference proteome</keyword>
<dbReference type="HOGENOM" id="CLU_904765_0_0_1"/>
<reference evidence="2" key="1">
    <citation type="submission" date="2013-02" db="EMBL/GenBank/DDBJ databases">
        <authorList>
            <consortium name="The Broad Institute Genome Sequencing Platform"/>
            <person name="Cuomo C."/>
            <person name="Becnel J."/>
            <person name="Sanscrainte N."/>
            <person name="Walker B."/>
            <person name="Young S.K."/>
            <person name="Zeng Q."/>
            <person name="Gargeya S."/>
            <person name="Fitzgerald M."/>
            <person name="Haas B."/>
            <person name="Abouelleil A."/>
            <person name="Alvarado L."/>
            <person name="Arachchi H.M."/>
            <person name="Berlin A.M."/>
            <person name="Chapman S.B."/>
            <person name="Dewar J."/>
            <person name="Goldberg J."/>
            <person name="Griggs A."/>
            <person name="Gujja S."/>
            <person name="Hansen M."/>
            <person name="Howarth C."/>
            <person name="Imamovic A."/>
            <person name="Larimer J."/>
            <person name="McCowan C."/>
            <person name="Murphy C."/>
            <person name="Neiman D."/>
            <person name="Pearson M."/>
            <person name="Priest M."/>
            <person name="Roberts A."/>
            <person name="Saif S."/>
            <person name="Shea T."/>
            <person name="Sisk P."/>
            <person name="Sykes S."/>
            <person name="Wortman J."/>
            <person name="Nusbaum C."/>
            <person name="Birren B."/>
        </authorList>
    </citation>
    <scope>NUCLEOTIDE SEQUENCE [LARGE SCALE GENOMIC DNA]</scope>
    <source>
        <strain evidence="2">PRA339</strain>
    </source>
</reference>